<reference evidence="1 2" key="2">
    <citation type="journal article" date="2010" name="Nucleic Acids Res.">
        <title>BeetleBase in 2010: revisions to provide comprehensive genomic information for Tribolium castaneum.</title>
        <authorList>
            <person name="Kim H.S."/>
            <person name="Murphy T."/>
            <person name="Xia J."/>
            <person name="Caragea D."/>
            <person name="Park Y."/>
            <person name="Beeman R.W."/>
            <person name="Lorenzen M.D."/>
            <person name="Butcher S."/>
            <person name="Manak J.R."/>
            <person name="Brown S.J."/>
        </authorList>
    </citation>
    <scope>GENOME REANNOTATION</scope>
    <source>
        <strain evidence="1 2">Georgia GA2</strain>
    </source>
</reference>
<dbReference type="InParanoid" id="A0A139WJ00"/>
<sequence length="67" mass="7294">MEGKSEDSSSMISDDENARFAVCFCDVPAVARYSIWHRGDVRATIDQQPEAGTTDAGHTTLEFLSAV</sequence>
<accession>A0A139WJ00</accession>
<gene>
    <name evidence="1" type="primary">AUGUSTUS-3.0.2_32752</name>
    <name evidence="1" type="ORF">TcasGA2_TC032752</name>
</gene>
<evidence type="ECO:0000313" key="1">
    <source>
        <dbReference type="EMBL" id="KYB27835.1"/>
    </source>
</evidence>
<reference evidence="1 2" key="1">
    <citation type="journal article" date="2008" name="Nature">
        <title>The genome of the model beetle and pest Tribolium castaneum.</title>
        <authorList>
            <consortium name="Tribolium Genome Sequencing Consortium"/>
            <person name="Richards S."/>
            <person name="Gibbs R.A."/>
            <person name="Weinstock G.M."/>
            <person name="Brown S.J."/>
            <person name="Denell R."/>
            <person name="Beeman R.W."/>
            <person name="Gibbs R."/>
            <person name="Beeman R.W."/>
            <person name="Brown S.J."/>
            <person name="Bucher G."/>
            <person name="Friedrich M."/>
            <person name="Grimmelikhuijzen C.J."/>
            <person name="Klingler M."/>
            <person name="Lorenzen M."/>
            <person name="Richards S."/>
            <person name="Roth S."/>
            <person name="Schroder R."/>
            <person name="Tautz D."/>
            <person name="Zdobnov E.M."/>
            <person name="Muzny D."/>
            <person name="Gibbs R.A."/>
            <person name="Weinstock G.M."/>
            <person name="Attaway T."/>
            <person name="Bell S."/>
            <person name="Buhay C.J."/>
            <person name="Chandrabose M.N."/>
            <person name="Chavez D."/>
            <person name="Clerk-Blankenburg K.P."/>
            <person name="Cree A."/>
            <person name="Dao M."/>
            <person name="Davis C."/>
            <person name="Chacko J."/>
            <person name="Dinh H."/>
            <person name="Dugan-Rocha S."/>
            <person name="Fowler G."/>
            <person name="Garner T.T."/>
            <person name="Garnes J."/>
            <person name="Gnirke A."/>
            <person name="Hawes A."/>
            <person name="Hernandez J."/>
            <person name="Hines S."/>
            <person name="Holder M."/>
            <person name="Hume J."/>
            <person name="Jhangiani S.N."/>
            <person name="Joshi V."/>
            <person name="Khan Z.M."/>
            <person name="Jackson L."/>
            <person name="Kovar C."/>
            <person name="Kowis A."/>
            <person name="Lee S."/>
            <person name="Lewis L.R."/>
            <person name="Margolis J."/>
            <person name="Morgan M."/>
            <person name="Nazareth L.V."/>
            <person name="Nguyen N."/>
            <person name="Okwuonu G."/>
            <person name="Parker D."/>
            <person name="Richards S."/>
            <person name="Ruiz S.J."/>
            <person name="Santibanez J."/>
            <person name="Savard J."/>
            <person name="Scherer S.E."/>
            <person name="Schneider B."/>
            <person name="Sodergren E."/>
            <person name="Tautz D."/>
            <person name="Vattahil S."/>
            <person name="Villasana D."/>
            <person name="White C.S."/>
            <person name="Wright R."/>
            <person name="Park Y."/>
            <person name="Beeman R.W."/>
            <person name="Lord J."/>
            <person name="Oppert B."/>
            <person name="Lorenzen M."/>
            <person name="Brown S."/>
            <person name="Wang L."/>
            <person name="Savard J."/>
            <person name="Tautz D."/>
            <person name="Richards S."/>
            <person name="Weinstock G."/>
            <person name="Gibbs R.A."/>
            <person name="Liu Y."/>
            <person name="Worley K."/>
            <person name="Weinstock G."/>
            <person name="Elsik C.G."/>
            <person name="Reese J.T."/>
            <person name="Elhaik E."/>
            <person name="Landan G."/>
            <person name="Graur D."/>
            <person name="Arensburger P."/>
            <person name="Atkinson P."/>
            <person name="Beeman R.W."/>
            <person name="Beidler J."/>
            <person name="Brown S.J."/>
            <person name="Demuth J.P."/>
            <person name="Drury D.W."/>
            <person name="Du Y.Z."/>
            <person name="Fujiwara H."/>
            <person name="Lorenzen M."/>
            <person name="Maselli V."/>
            <person name="Osanai M."/>
            <person name="Park Y."/>
            <person name="Robertson H.M."/>
            <person name="Tu Z."/>
            <person name="Wang J.J."/>
            <person name="Wang S."/>
            <person name="Richards S."/>
            <person name="Song H."/>
            <person name="Zhang L."/>
            <person name="Sodergren E."/>
            <person name="Werner D."/>
            <person name="Stanke M."/>
            <person name="Morgenstern B."/>
            <person name="Solovyev V."/>
            <person name="Kosarev P."/>
            <person name="Brown G."/>
            <person name="Chen H.C."/>
            <person name="Ermolaeva O."/>
            <person name="Hlavina W."/>
            <person name="Kapustin Y."/>
            <person name="Kiryutin B."/>
            <person name="Kitts P."/>
            <person name="Maglott D."/>
            <person name="Pruitt K."/>
            <person name="Sapojnikov V."/>
            <person name="Souvorov A."/>
            <person name="Mackey A.J."/>
            <person name="Waterhouse R.M."/>
            <person name="Wyder S."/>
            <person name="Zdobnov E.M."/>
            <person name="Zdobnov E.M."/>
            <person name="Wyder S."/>
            <person name="Kriventseva E.V."/>
            <person name="Kadowaki T."/>
            <person name="Bork P."/>
            <person name="Aranda M."/>
            <person name="Bao R."/>
            <person name="Beermann A."/>
            <person name="Berns N."/>
            <person name="Bolognesi R."/>
            <person name="Bonneton F."/>
            <person name="Bopp D."/>
            <person name="Brown S.J."/>
            <person name="Bucher G."/>
            <person name="Butts T."/>
            <person name="Chaumot A."/>
            <person name="Denell R.E."/>
            <person name="Ferrier D.E."/>
            <person name="Friedrich M."/>
            <person name="Gordon C.M."/>
            <person name="Jindra M."/>
            <person name="Klingler M."/>
            <person name="Lan Q."/>
            <person name="Lattorff H.M."/>
            <person name="Laudet V."/>
            <person name="von Levetsow C."/>
            <person name="Liu Z."/>
            <person name="Lutz R."/>
            <person name="Lynch J.A."/>
            <person name="da Fonseca R.N."/>
            <person name="Posnien N."/>
            <person name="Reuter R."/>
            <person name="Roth S."/>
            <person name="Savard J."/>
            <person name="Schinko J.B."/>
            <person name="Schmitt C."/>
            <person name="Schoppmeier M."/>
            <person name="Schroder R."/>
            <person name="Shippy T.D."/>
            <person name="Simonnet F."/>
            <person name="Marques-Souza H."/>
            <person name="Tautz D."/>
            <person name="Tomoyasu Y."/>
            <person name="Trauner J."/>
            <person name="Van der Zee M."/>
            <person name="Vervoort M."/>
            <person name="Wittkopp N."/>
            <person name="Wimmer E.A."/>
            <person name="Yang X."/>
            <person name="Jones A.K."/>
            <person name="Sattelle D.B."/>
            <person name="Ebert P.R."/>
            <person name="Nelson D."/>
            <person name="Scott J.G."/>
            <person name="Beeman R.W."/>
            <person name="Muthukrishnan S."/>
            <person name="Kramer K.J."/>
            <person name="Arakane Y."/>
            <person name="Beeman R.W."/>
            <person name="Zhu Q."/>
            <person name="Hogenkamp D."/>
            <person name="Dixit R."/>
            <person name="Oppert B."/>
            <person name="Jiang H."/>
            <person name="Zou Z."/>
            <person name="Marshall J."/>
            <person name="Elpidina E."/>
            <person name="Vinokurov K."/>
            <person name="Oppert C."/>
            <person name="Zou Z."/>
            <person name="Evans J."/>
            <person name="Lu Z."/>
            <person name="Zhao P."/>
            <person name="Sumathipala N."/>
            <person name="Altincicek B."/>
            <person name="Vilcinskas A."/>
            <person name="Williams M."/>
            <person name="Hultmark D."/>
            <person name="Hetru C."/>
            <person name="Jiang H."/>
            <person name="Grimmelikhuijzen C.J."/>
            <person name="Hauser F."/>
            <person name="Cazzamali G."/>
            <person name="Williamson M."/>
            <person name="Park Y."/>
            <person name="Li B."/>
            <person name="Tanaka Y."/>
            <person name="Predel R."/>
            <person name="Neupert S."/>
            <person name="Schachtner J."/>
            <person name="Verleyen P."/>
            <person name="Raible F."/>
            <person name="Bork P."/>
            <person name="Friedrich M."/>
            <person name="Walden K.K."/>
            <person name="Robertson H.M."/>
            <person name="Angeli S."/>
            <person name="Foret S."/>
            <person name="Bucher G."/>
            <person name="Schuetz S."/>
            <person name="Maleszka R."/>
            <person name="Wimmer E.A."/>
            <person name="Beeman R.W."/>
            <person name="Lorenzen M."/>
            <person name="Tomoyasu Y."/>
            <person name="Miller S.C."/>
            <person name="Grossmann D."/>
            <person name="Bucher G."/>
        </authorList>
    </citation>
    <scope>NUCLEOTIDE SEQUENCE [LARGE SCALE GENOMIC DNA]</scope>
    <source>
        <strain evidence="1 2">Georgia GA2</strain>
    </source>
</reference>
<proteinExistence type="predicted"/>
<dbReference type="AlphaFoldDB" id="A0A139WJ00"/>
<evidence type="ECO:0000313" key="2">
    <source>
        <dbReference type="Proteomes" id="UP000007266"/>
    </source>
</evidence>
<dbReference type="EMBL" id="KQ971338">
    <property type="protein sequence ID" value="KYB27835.1"/>
    <property type="molecule type" value="Genomic_DNA"/>
</dbReference>
<keyword evidence="2" id="KW-1185">Reference proteome</keyword>
<protein>
    <submittedName>
        <fullName evidence="1">Uncharacterized protein</fullName>
    </submittedName>
</protein>
<organism evidence="1 2">
    <name type="scientific">Tribolium castaneum</name>
    <name type="common">Red flour beetle</name>
    <dbReference type="NCBI Taxonomy" id="7070"/>
    <lineage>
        <taxon>Eukaryota</taxon>
        <taxon>Metazoa</taxon>
        <taxon>Ecdysozoa</taxon>
        <taxon>Arthropoda</taxon>
        <taxon>Hexapoda</taxon>
        <taxon>Insecta</taxon>
        <taxon>Pterygota</taxon>
        <taxon>Neoptera</taxon>
        <taxon>Endopterygota</taxon>
        <taxon>Coleoptera</taxon>
        <taxon>Polyphaga</taxon>
        <taxon>Cucujiformia</taxon>
        <taxon>Tenebrionidae</taxon>
        <taxon>Tenebrionidae incertae sedis</taxon>
        <taxon>Tribolium</taxon>
    </lineage>
</organism>
<dbReference type="Proteomes" id="UP000007266">
    <property type="component" value="Linkage group 4"/>
</dbReference>
<name>A0A139WJ00_TRICA</name>